<evidence type="ECO:0000313" key="6">
    <source>
        <dbReference type="Proteomes" id="UP001589755"/>
    </source>
</evidence>
<keyword evidence="1" id="KW-0805">Transcription regulation</keyword>
<dbReference type="CDD" id="cd01392">
    <property type="entry name" value="HTH_LacI"/>
    <property type="match status" value="1"/>
</dbReference>
<proteinExistence type="predicted"/>
<dbReference type="EMBL" id="JBHLXD010000001">
    <property type="protein sequence ID" value="MFC0206918.1"/>
    <property type="molecule type" value="Genomic_DNA"/>
</dbReference>
<dbReference type="PANTHER" id="PTHR30146:SF153">
    <property type="entry name" value="LACTOSE OPERON REPRESSOR"/>
    <property type="match status" value="1"/>
</dbReference>
<dbReference type="CDD" id="cd20010">
    <property type="entry name" value="PBP1_AglR-like"/>
    <property type="match status" value="1"/>
</dbReference>
<evidence type="ECO:0000256" key="2">
    <source>
        <dbReference type="ARBA" id="ARBA00023125"/>
    </source>
</evidence>
<dbReference type="SUPFAM" id="SSF53822">
    <property type="entry name" value="Periplasmic binding protein-like I"/>
    <property type="match status" value="1"/>
</dbReference>
<keyword evidence="6" id="KW-1185">Reference proteome</keyword>
<feature type="domain" description="HTH lacI-type" evidence="4">
    <location>
        <begin position="1"/>
        <end position="55"/>
    </location>
</feature>
<dbReference type="SUPFAM" id="SSF47413">
    <property type="entry name" value="lambda repressor-like DNA-binding domains"/>
    <property type="match status" value="1"/>
</dbReference>
<sequence>MNMKTLAEMLGLSQTTVSRALNGHSDVAEATRRRVEEAAVKLGYRPNASAQRLATGRAGAIGLILPANSDRLMNPHFLEFIAGLGTHLIRKEFDIVLIPVELQDEMRAYERIISSRQVDALVLSMPTLADERIPLLTRRGMPFILHGRTRSNVPHAWLDVDNEGAFRRATRHLLQLGHERIALANGPAGYTYTHHREKGYRDALAEYGIAPDPALISNSDLTDMTGYAIADGWLSLKAPPTAILTSAVTMAMGISRAIRSRGLTLGRDVSMVAHDDVFPYLNPQTMIPSLTTTQSSLRAAGSRIGELLLEMLEGRDPGSIGELWPVPLILGDSTGPAPQ</sequence>
<dbReference type="RefSeq" id="WP_261518907.1">
    <property type="nucleotide sequence ID" value="NZ_JAODNW010000002.1"/>
</dbReference>
<protein>
    <submittedName>
        <fullName evidence="5">Substrate-binding domain-containing protein</fullName>
    </submittedName>
</protein>
<dbReference type="SMART" id="SM00354">
    <property type="entry name" value="HTH_LACI"/>
    <property type="match status" value="1"/>
</dbReference>
<gene>
    <name evidence="5" type="ORF">ACFFJ2_00710</name>
</gene>
<dbReference type="Proteomes" id="UP001589755">
    <property type="component" value="Unassembled WGS sequence"/>
</dbReference>
<comment type="caution">
    <text evidence="5">The sequence shown here is derived from an EMBL/GenBank/DDBJ whole genome shotgun (WGS) entry which is preliminary data.</text>
</comment>
<dbReference type="InterPro" id="IPR000843">
    <property type="entry name" value="HTH_LacI"/>
</dbReference>
<reference evidence="5 6" key="1">
    <citation type="submission" date="2024-09" db="EMBL/GenBank/DDBJ databases">
        <authorList>
            <person name="Sun Q."/>
            <person name="Mori K."/>
        </authorList>
    </citation>
    <scope>NUCLEOTIDE SEQUENCE [LARGE SCALE GENOMIC DNA]</scope>
    <source>
        <strain evidence="5 6">CCM 8543</strain>
    </source>
</reference>
<dbReference type="Gene3D" id="1.10.260.40">
    <property type="entry name" value="lambda repressor-like DNA-binding domains"/>
    <property type="match status" value="1"/>
</dbReference>
<keyword evidence="2" id="KW-0238">DNA-binding</keyword>
<dbReference type="Gene3D" id="3.40.50.2300">
    <property type="match status" value="2"/>
</dbReference>
<dbReference type="Pfam" id="PF00356">
    <property type="entry name" value="LacI"/>
    <property type="match status" value="1"/>
</dbReference>
<dbReference type="PROSITE" id="PS50932">
    <property type="entry name" value="HTH_LACI_2"/>
    <property type="match status" value="1"/>
</dbReference>
<dbReference type="InterPro" id="IPR010982">
    <property type="entry name" value="Lambda_DNA-bd_dom_sf"/>
</dbReference>
<dbReference type="Pfam" id="PF00532">
    <property type="entry name" value="Peripla_BP_1"/>
    <property type="match status" value="1"/>
</dbReference>
<evidence type="ECO:0000313" key="5">
    <source>
        <dbReference type="EMBL" id="MFC0206918.1"/>
    </source>
</evidence>
<dbReference type="InterPro" id="IPR028082">
    <property type="entry name" value="Peripla_BP_I"/>
</dbReference>
<name>A0ABV6D2Q4_9HYPH</name>
<accession>A0ABV6D2Q4</accession>
<evidence type="ECO:0000256" key="1">
    <source>
        <dbReference type="ARBA" id="ARBA00023015"/>
    </source>
</evidence>
<keyword evidence="3" id="KW-0804">Transcription</keyword>
<organism evidence="5 6">
    <name type="scientific">Chelativorans intermedius</name>
    <dbReference type="NCBI Taxonomy" id="515947"/>
    <lineage>
        <taxon>Bacteria</taxon>
        <taxon>Pseudomonadati</taxon>
        <taxon>Pseudomonadota</taxon>
        <taxon>Alphaproteobacteria</taxon>
        <taxon>Hyphomicrobiales</taxon>
        <taxon>Phyllobacteriaceae</taxon>
        <taxon>Chelativorans</taxon>
    </lineage>
</organism>
<evidence type="ECO:0000259" key="4">
    <source>
        <dbReference type="PROSITE" id="PS50932"/>
    </source>
</evidence>
<dbReference type="PANTHER" id="PTHR30146">
    <property type="entry name" value="LACI-RELATED TRANSCRIPTIONAL REPRESSOR"/>
    <property type="match status" value="1"/>
</dbReference>
<evidence type="ECO:0000256" key="3">
    <source>
        <dbReference type="ARBA" id="ARBA00023163"/>
    </source>
</evidence>
<dbReference type="InterPro" id="IPR001761">
    <property type="entry name" value="Peripla_BP/Lac1_sug-bd_dom"/>
</dbReference>